<dbReference type="EMBL" id="GL732625">
    <property type="protein sequence ID" value="EFX70088.1"/>
    <property type="molecule type" value="Genomic_DNA"/>
</dbReference>
<dbReference type="OrthoDB" id="6338611at2759"/>
<dbReference type="HOGENOM" id="CLU_900958_0_0_1"/>
<dbReference type="eggNOG" id="KOG4374">
    <property type="taxonomic scope" value="Eukaryota"/>
</dbReference>
<feature type="compositionally biased region" description="Polar residues" evidence="2">
    <location>
        <begin position="20"/>
        <end position="31"/>
    </location>
</feature>
<reference evidence="4 5" key="1">
    <citation type="journal article" date="2011" name="Science">
        <title>The ecoresponsive genome of Daphnia pulex.</title>
        <authorList>
            <person name="Colbourne J.K."/>
            <person name="Pfrender M.E."/>
            <person name="Gilbert D."/>
            <person name="Thomas W.K."/>
            <person name="Tucker A."/>
            <person name="Oakley T.H."/>
            <person name="Tokishita S."/>
            <person name="Aerts A."/>
            <person name="Arnold G.J."/>
            <person name="Basu M.K."/>
            <person name="Bauer D.J."/>
            <person name="Caceres C.E."/>
            <person name="Carmel L."/>
            <person name="Casola C."/>
            <person name="Choi J.H."/>
            <person name="Detter J.C."/>
            <person name="Dong Q."/>
            <person name="Dusheyko S."/>
            <person name="Eads B.D."/>
            <person name="Frohlich T."/>
            <person name="Geiler-Samerotte K.A."/>
            <person name="Gerlach D."/>
            <person name="Hatcher P."/>
            <person name="Jogdeo S."/>
            <person name="Krijgsveld J."/>
            <person name="Kriventseva E.V."/>
            <person name="Kultz D."/>
            <person name="Laforsch C."/>
            <person name="Lindquist E."/>
            <person name="Lopez J."/>
            <person name="Manak J.R."/>
            <person name="Muller J."/>
            <person name="Pangilinan J."/>
            <person name="Patwardhan R.P."/>
            <person name="Pitluck S."/>
            <person name="Pritham E.J."/>
            <person name="Rechtsteiner A."/>
            <person name="Rho M."/>
            <person name="Rogozin I.B."/>
            <person name="Sakarya O."/>
            <person name="Salamov A."/>
            <person name="Schaack S."/>
            <person name="Shapiro H."/>
            <person name="Shiga Y."/>
            <person name="Skalitzky C."/>
            <person name="Smith Z."/>
            <person name="Souvorov A."/>
            <person name="Sung W."/>
            <person name="Tang Z."/>
            <person name="Tsuchiya D."/>
            <person name="Tu H."/>
            <person name="Vos H."/>
            <person name="Wang M."/>
            <person name="Wolf Y.I."/>
            <person name="Yamagata H."/>
            <person name="Yamada T."/>
            <person name="Ye Y."/>
            <person name="Shaw J.R."/>
            <person name="Andrews J."/>
            <person name="Crease T.J."/>
            <person name="Tang H."/>
            <person name="Lucas S.M."/>
            <person name="Robertson H.M."/>
            <person name="Bork P."/>
            <person name="Koonin E.V."/>
            <person name="Zdobnov E.M."/>
            <person name="Grigoriev I.V."/>
            <person name="Lynch M."/>
            <person name="Boore J.L."/>
        </authorList>
    </citation>
    <scope>NUCLEOTIDE SEQUENCE [LARGE SCALE GENOMIC DNA]</scope>
</reference>
<organism evidence="4 5">
    <name type="scientific">Daphnia pulex</name>
    <name type="common">Water flea</name>
    <dbReference type="NCBI Taxonomy" id="6669"/>
    <lineage>
        <taxon>Eukaryota</taxon>
        <taxon>Metazoa</taxon>
        <taxon>Ecdysozoa</taxon>
        <taxon>Arthropoda</taxon>
        <taxon>Crustacea</taxon>
        <taxon>Branchiopoda</taxon>
        <taxon>Diplostraca</taxon>
        <taxon>Cladocera</taxon>
        <taxon>Anomopoda</taxon>
        <taxon>Daphniidae</taxon>
        <taxon>Daphnia</taxon>
    </lineage>
</organism>
<evidence type="ECO:0000259" key="3">
    <source>
        <dbReference type="PROSITE" id="PS50105"/>
    </source>
</evidence>
<name>E9HDU7_DAPPU</name>
<dbReference type="KEGG" id="dpx:DAPPUDRAFT_113024"/>
<protein>
    <recommendedName>
        <fullName evidence="3">SAM domain-containing protein</fullName>
    </recommendedName>
</protein>
<dbReference type="AlphaFoldDB" id="E9HDU7"/>
<dbReference type="InterPro" id="IPR013761">
    <property type="entry name" value="SAM/pointed_sf"/>
</dbReference>
<dbReference type="STRING" id="6669.E9HDU7"/>
<evidence type="ECO:0000256" key="2">
    <source>
        <dbReference type="SAM" id="MobiDB-lite"/>
    </source>
</evidence>
<sequence>MEQTQPPAQEIVGQEGADQQEATGMKQTQPPAQEIVGQEGAEPQASEHACLMQQCPAFKFAIQPNYNGATFSSPCSTCEGAIDSCILPLLAAVPSFDPNSSCRLSQLLDTIGLSHYAEIFIKNHVDLDMFKTLTDEDFTTLGIRSFRARKIMVNAIQGGGGFGGGSGAGAPSAPICFTISRYCPYCRTTTEFQGLAHHLSQLLEALGLSHHKEIFVENEINLDMFKTLTDEDFTTLGIRSFGARKLMLAAIQDIKAIESEWLAEQHPKNSASGHLVLPPPVTWTAMNPQIKNSATVTKSKRTEPWFVIC</sequence>
<dbReference type="GO" id="GO:0005737">
    <property type="term" value="C:cytoplasm"/>
    <property type="evidence" value="ECO:0000318"/>
    <property type="project" value="GO_Central"/>
</dbReference>
<keyword evidence="1" id="KW-0677">Repeat</keyword>
<dbReference type="PANTHER" id="PTHR10627">
    <property type="entry name" value="SCP160"/>
    <property type="match status" value="1"/>
</dbReference>
<evidence type="ECO:0000256" key="1">
    <source>
        <dbReference type="ARBA" id="ARBA00022737"/>
    </source>
</evidence>
<dbReference type="Gene3D" id="1.10.150.50">
    <property type="entry name" value="Transcription Factor, Ets-1"/>
    <property type="match status" value="2"/>
</dbReference>
<evidence type="ECO:0000313" key="5">
    <source>
        <dbReference type="Proteomes" id="UP000000305"/>
    </source>
</evidence>
<proteinExistence type="predicted"/>
<dbReference type="InParanoid" id="E9HDU7"/>
<dbReference type="PANTHER" id="PTHR10627:SF69">
    <property type="entry name" value="PROTEIN BICAUDAL C"/>
    <property type="match status" value="1"/>
</dbReference>
<feature type="domain" description="SAM" evidence="3">
    <location>
        <begin position="199"/>
        <end position="257"/>
    </location>
</feature>
<dbReference type="Pfam" id="PF00536">
    <property type="entry name" value="SAM_1"/>
    <property type="match status" value="2"/>
</dbReference>
<keyword evidence="5" id="KW-1185">Reference proteome</keyword>
<gene>
    <name evidence="4" type="ORF">DAPPUDRAFT_113024</name>
</gene>
<feature type="domain" description="SAM" evidence="3">
    <location>
        <begin position="99"/>
        <end position="157"/>
    </location>
</feature>
<dbReference type="SMART" id="SM00454">
    <property type="entry name" value="SAM"/>
    <property type="match status" value="2"/>
</dbReference>
<dbReference type="Proteomes" id="UP000000305">
    <property type="component" value="Unassembled WGS sequence"/>
</dbReference>
<evidence type="ECO:0000313" key="4">
    <source>
        <dbReference type="EMBL" id="EFX70088.1"/>
    </source>
</evidence>
<accession>E9HDU7</accession>
<dbReference type="InterPro" id="IPR001660">
    <property type="entry name" value="SAM"/>
</dbReference>
<dbReference type="PROSITE" id="PS50105">
    <property type="entry name" value="SAM_DOMAIN"/>
    <property type="match status" value="2"/>
</dbReference>
<feature type="region of interest" description="Disordered" evidence="2">
    <location>
        <begin position="1"/>
        <end position="32"/>
    </location>
</feature>
<dbReference type="SUPFAM" id="SSF47769">
    <property type="entry name" value="SAM/Pointed domain"/>
    <property type="match status" value="2"/>
</dbReference>